<dbReference type="EMBL" id="BK015846">
    <property type="protein sequence ID" value="DAE27883.1"/>
    <property type="molecule type" value="Genomic_DNA"/>
</dbReference>
<reference evidence="1" key="1">
    <citation type="journal article" date="2021" name="Proc. Natl. Acad. Sci. U.S.A.">
        <title>A Catalog of Tens of Thousands of Viruses from Human Metagenomes Reveals Hidden Associations with Chronic Diseases.</title>
        <authorList>
            <person name="Tisza M.J."/>
            <person name="Buck C.B."/>
        </authorList>
    </citation>
    <scope>NUCLEOTIDE SEQUENCE</scope>
    <source>
        <strain evidence="1">CtDYl1</strain>
    </source>
</reference>
<proteinExistence type="predicted"/>
<name>A0A8S5R9P5_9VIRU</name>
<protein>
    <submittedName>
        <fullName evidence="1">Uncharacterized protein</fullName>
    </submittedName>
</protein>
<accession>A0A8S5R9P5</accession>
<evidence type="ECO:0000313" key="1">
    <source>
        <dbReference type="EMBL" id="DAE27883.1"/>
    </source>
</evidence>
<organism evidence="1">
    <name type="scientific">virus sp. ctDYl1</name>
    <dbReference type="NCBI Taxonomy" id="2826795"/>
    <lineage>
        <taxon>Viruses</taxon>
    </lineage>
</organism>
<sequence>MPVLKGLKNILLDYKITENITLHLSSIQVYERRKPQHFNGGLFYRRYNRQNITE</sequence>